<gene>
    <name evidence="1" type="ORF">LCGC14_3006690</name>
</gene>
<feature type="non-terminal residue" evidence="1">
    <location>
        <position position="1"/>
    </location>
</feature>
<feature type="non-terminal residue" evidence="1">
    <location>
        <position position="364"/>
    </location>
</feature>
<comment type="caution">
    <text evidence="1">The sequence shown here is derived from an EMBL/GenBank/DDBJ whole genome shotgun (WGS) entry which is preliminary data.</text>
</comment>
<organism evidence="1">
    <name type="scientific">marine sediment metagenome</name>
    <dbReference type="NCBI Taxonomy" id="412755"/>
    <lineage>
        <taxon>unclassified sequences</taxon>
        <taxon>metagenomes</taxon>
        <taxon>ecological metagenomes</taxon>
    </lineage>
</organism>
<sequence>NLIQEGREEEAKAIDKSIKAKQKLIDDLQPAEIKLAKLKNDYTKYGTQLDEEALGFQNKQLERDKHQLRLMKIMGASSLDIARTELEISSARIAGFETLKEEQDLLRLRLKITEEETKYRQQITDVFLKAEVDILKVMGANELQILEIKEKNLKAQEGSMLKEQYLVKLGNLRIQQALALQQQKQKELQQATNLFLMYEKADSAERGRIKRLIELMALSPTKLVDKFKEDMYDRGIILQYWNNFSQVAQQSMGEAIRKMHDLPELKIFPPEMPEVAKKLLPHGEILKYWETWISQGKNAAQVVGMEFAKTIQNIPFGGVIDERRKVPRPEVRPTVPMPTQVVAKKQELRMIVTEEGKQIITTLI</sequence>
<dbReference type="AlphaFoldDB" id="A0A0F8WZ94"/>
<evidence type="ECO:0000313" key="1">
    <source>
        <dbReference type="EMBL" id="KKK62202.1"/>
    </source>
</evidence>
<protein>
    <submittedName>
        <fullName evidence="1">Uncharacterized protein</fullName>
    </submittedName>
</protein>
<reference evidence="1" key="1">
    <citation type="journal article" date="2015" name="Nature">
        <title>Complex archaea that bridge the gap between prokaryotes and eukaryotes.</title>
        <authorList>
            <person name="Spang A."/>
            <person name="Saw J.H."/>
            <person name="Jorgensen S.L."/>
            <person name="Zaremba-Niedzwiedzka K."/>
            <person name="Martijn J."/>
            <person name="Lind A.E."/>
            <person name="van Eijk R."/>
            <person name="Schleper C."/>
            <person name="Guy L."/>
            <person name="Ettema T.J."/>
        </authorList>
    </citation>
    <scope>NUCLEOTIDE SEQUENCE</scope>
</reference>
<dbReference type="EMBL" id="LAZR01062108">
    <property type="protein sequence ID" value="KKK62202.1"/>
    <property type="molecule type" value="Genomic_DNA"/>
</dbReference>
<proteinExistence type="predicted"/>
<accession>A0A0F8WZ94</accession>
<name>A0A0F8WZ94_9ZZZZ</name>